<dbReference type="OrthoDB" id="10250396at2759"/>
<dbReference type="InterPro" id="IPR046433">
    <property type="entry name" value="ActCoA_hydro"/>
</dbReference>
<evidence type="ECO:0000259" key="1">
    <source>
        <dbReference type="Pfam" id="PF13336"/>
    </source>
</evidence>
<reference evidence="2" key="1">
    <citation type="submission" date="2012-04" db="EMBL/GenBank/DDBJ databases">
        <title>The Genome Sequence of Loa loa.</title>
        <authorList>
            <consortium name="The Broad Institute Genome Sequencing Platform"/>
            <consortium name="Broad Institute Genome Sequencing Center for Infectious Disease"/>
            <person name="Nutman T.B."/>
            <person name="Fink D.L."/>
            <person name="Russ C."/>
            <person name="Young S."/>
            <person name="Zeng Q."/>
            <person name="Gargeya S."/>
            <person name="Alvarado L."/>
            <person name="Berlin A."/>
            <person name="Chapman S.B."/>
            <person name="Chen Z."/>
            <person name="Freedman E."/>
            <person name="Gellesch M."/>
            <person name="Goldberg J."/>
            <person name="Griggs A."/>
            <person name="Gujja S."/>
            <person name="Heilman E.R."/>
            <person name="Heiman D."/>
            <person name="Howarth C."/>
            <person name="Mehta T."/>
            <person name="Neiman D."/>
            <person name="Pearson M."/>
            <person name="Roberts A."/>
            <person name="Saif S."/>
            <person name="Shea T."/>
            <person name="Shenoy N."/>
            <person name="Sisk P."/>
            <person name="Stolte C."/>
            <person name="Sykes S."/>
            <person name="White J."/>
            <person name="Yandava C."/>
            <person name="Haas B."/>
            <person name="Henn M.R."/>
            <person name="Nusbaum C."/>
            <person name="Birren B."/>
        </authorList>
    </citation>
    <scope>NUCLEOTIDE SEQUENCE [LARGE SCALE GENOMIC DNA]</scope>
</reference>
<dbReference type="InterPro" id="IPR038460">
    <property type="entry name" value="AcetylCoA_hyd_C_sf"/>
</dbReference>
<protein>
    <submittedName>
        <fullName evidence="2">4-hydroxybutyrate coenzyme A transferase</fullName>
    </submittedName>
</protein>
<dbReference type="RefSeq" id="XP_003147817.1">
    <property type="nucleotide sequence ID" value="XM_003147769.1"/>
</dbReference>
<proteinExistence type="predicted"/>
<sequence length="79" mass="9026">MSRSTSVVQLDFIRGATKENDELGKPIVAITSTTRRGQSKIMPYINERAYELIRISHPSQREQLEKAAFERMKVMPSSD</sequence>
<gene>
    <name evidence="2" type="ORF">LOAG_12255</name>
</gene>
<keyword evidence="2" id="KW-0808">Transferase</keyword>
<feature type="domain" description="Acetyl-CoA hydrolase/transferase C-terminal" evidence="1">
    <location>
        <begin position="9"/>
        <end position="46"/>
    </location>
</feature>
<dbReference type="InterPro" id="IPR026888">
    <property type="entry name" value="AcetylCoA_hyd_C"/>
</dbReference>
<dbReference type="PANTHER" id="PTHR21432:SF20">
    <property type="entry name" value="ACETYL-COA HYDROLASE"/>
    <property type="match status" value="1"/>
</dbReference>
<dbReference type="PANTHER" id="PTHR21432">
    <property type="entry name" value="ACETYL-COA HYDROLASE-RELATED"/>
    <property type="match status" value="1"/>
</dbReference>
<dbReference type="InterPro" id="IPR037171">
    <property type="entry name" value="NagB/RpiA_transferase-like"/>
</dbReference>
<dbReference type="GeneID" id="9949714"/>
<organism evidence="2">
    <name type="scientific">Loa loa</name>
    <name type="common">Eye worm</name>
    <name type="synonym">Filaria loa</name>
    <dbReference type="NCBI Taxonomy" id="7209"/>
    <lineage>
        <taxon>Eukaryota</taxon>
        <taxon>Metazoa</taxon>
        <taxon>Ecdysozoa</taxon>
        <taxon>Nematoda</taxon>
        <taxon>Chromadorea</taxon>
        <taxon>Rhabditida</taxon>
        <taxon>Spirurina</taxon>
        <taxon>Spiruromorpha</taxon>
        <taxon>Filarioidea</taxon>
        <taxon>Onchocercidae</taxon>
        <taxon>Loa</taxon>
    </lineage>
</organism>
<dbReference type="GO" id="GO:0006083">
    <property type="term" value="P:acetate metabolic process"/>
    <property type="evidence" value="ECO:0007669"/>
    <property type="project" value="InterPro"/>
</dbReference>
<name>A0A1S0TLH4_LOALO</name>
<dbReference type="AlphaFoldDB" id="A0A1S0TLH4"/>
<dbReference type="EMBL" id="JH712115">
    <property type="protein sequence ID" value="EFO16254.1"/>
    <property type="molecule type" value="Genomic_DNA"/>
</dbReference>
<dbReference type="GO" id="GO:0005739">
    <property type="term" value="C:mitochondrion"/>
    <property type="evidence" value="ECO:0007669"/>
    <property type="project" value="TreeGrafter"/>
</dbReference>
<dbReference type="InParanoid" id="A0A1S0TLH4"/>
<dbReference type="Gene3D" id="3.40.1080.20">
    <property type="entry name" value="Acetyl-CoA hydrolase/transferase C-terminal domain"/>
    <property type="match status" value="2"/>
</dbReference>
<dbReference type="GO" id="GO:0008775">
    <property type="term" value="F:acetate CoA-transferase activity"/>
    <property type="evidence" value="ECO:0007669"/>
    <property type="project" value="InterPro"/>
</dbReference>
<dbReference type="Pfam" id="PF13336">
    <property type="entry name" value="AcetylCoA_hyd_C"/>
    <property type="match status" value="1"/>
</dbReference>
<dbReference type="SUPFAM" id="SSF100950">
    <property type="entry name" value="NagB/RpiA/CoA transferase-like"/>
    <property type="match status" value="1"/>
</dbReference>
<dbReference type="CTD" id="9949714"/>
<evidence type="ECO:0000313" key="2">
    <source>
        <dbReference type="EMBL" id="EFO16254.1"/>
    </source>
</evidence>
<dbReference type="KEGG" id="loa:LOAG_12255"/>
<accession>A0A1S0TLH4</accession>